<dbReference type="InterPro" id="IPR010255">
    <property type="entry name" value="Haem_peroxidase_sf"/>
</dbReference>
<dbReference type="GO" id="GO:0042744">
    <property type="term" value="P:hydrogen peroxide catabolic process"/>
    <property type="evidence" value="ECO:0007669"/>
    <property type="project" value="TreeGrafter"/>
</dbReference>
<dbReference type="Gene3D" id="1.10.420.10">
    <property type="entry name" value="Peroxidase, domain 2"/>
    <property type="match status" value="1"/>
</dbReference>
<dbReference type="InterPro" id="IPR002016">
    <property type="entry name" value="Haem_peroxidase"/>
</dbReference>
<dbReference type="PANTHER" id="PTHR31356:SF53">
    <property type="entry name" value="HEME PEROXIDASE"/>
    <property type="match status" value="1"/>
</dbReference>
<comment type="caution">
    <text evidence="9">The sequence shown here is derived from an EMBL/GenBank/DDBJ whole genome shotgun (WGS) entry which is preliminary data.</text>
</comment>
<evidence type="ECO:0000256" key="5">
    <source>
        <dbReference type="ARBA" id="ARBA00023004"/>
    </source>
</evidence>
<comment type="similarity">
    <text evidence="6">Belongs to the peroxidase family.</text>
</comment>
<keyword evidence="5" id="KW-0408">Iron</keyword>
<evidence type="ECO:0000256" key="3">
    <source>
        <dbReference type="ARBA" id="ARBA00022723"/>
    </source>
</evidence>
<evidence type="ECO:0000259" key="8">
    <source>
        <dbReference type="PROSITE" id="PS50873"/>
    </source>
</evidence>
<dbReference type="InParanoid" id="A8NEV6"/>
<dbReference type="EMBL" id="AACS02000002">
    <property type="protein sequence ID" value="EAU88828.2"/>
    <property type="molecule type" value="Genomic_DNA"/>
</dbReference>
<proteinExistence type="inferred from homology"/>
<evidence type="ECO:0000313" key="10">
    <source>
        <dbReference type="Proteomes" id="UP000001861"/>
    </source>
</evidence>
<dbReference type="KEGG" id="cci:CC1G_01201"/>
<gene>
    <name evidence="9" type="ORF">CC1G_01201</name>
</gene>
<dbReference type="PROSITE" id="PS50873">
    <property type="entry name" value="PEROXIDASE_4"/>
    <property type="match status" value="1"/>
</dbReference>
<dbReference type="GO" id="GO:0000302">
    <property type="term" value="P:response to reactive oxygen species"/>
    <property type="evidence" value="ECO:0007669"/>
    <property type="project" value="TreeGrafter"/>
</dbReference>
<keyword evidence="10" id="KW-1185">Reference proteome</keyword>
<dbReference type="VEuPathDB" id="FungiDB:CC1G_01201"/>
<dbReference type="GO" id="GO:0046872">
    <property type="term" value="F:metal ion binding"/>
    <property type="evidence" value="ECO:0007669"/>
    <property type="project" value="UniProtKB-UniRule"/>
</dbReference>
<feature type="domain" description="Plant heme peroxidase family profile" evidence="8">
    <location>
        <begin position="64"/>
        <end position="217"/>
    </location>
</feature>
<dbReference type="GO" id="GO:0034599">
    <property type="term" value="P:cellular response to oxidative stress"/>
    <property type="evidence" value="ECO:0007669"/>
    <property type="project" value="InterPro"/>
</dbReference>
<organism evidence="9 10">
    <name type="scientific">Coprinopsis cinerea (strain Okayama-7 / 130 / ATCC MYA-4618 / FGSC 9003)</name>
    <name type="common">Inky cap fungus</name>
    <name type="synonym">Hormographiella aspergillata</name>
    <dbReference type="NCBI Taxonomy" id="240176"/>
    <lineage>
        <taxon>Eukaryota</taxon>
        <taxon>Fungi</taxon>
        <taxon>Dikarya</taxon>
        <taxon>Basidiomycota</taxon>
        <taxon>Agaricomycotina</taxon>
        <taxon>Agaricomycetes</taxon>
        <taxon>Agaricomycetidae</taxon>
        <taxon>Agaricales</taxon>
        <taxon>Agaricineae</taxon>
        <taxon>Psathyrellaceae</taxon>
        <taxon>Coprinopsis</taxon>
    </lineage>
</organism>
<keyword evidence="7" id="KW-0732">Signal</keyword>
<dbReference type="Pfam" id="PF00141">
    <property type="entry name" value="peroxidase"/>
    <property type="match status" value="1"/>
</dbReference>
<reference evidence="9 10" key="1">
    <citation type="journal article" date="2010" name="Proc. Natl. Acad. Sci. U.S.A.">
        <title>Insights into evolution of multicellular fungi from the assembled chromosomes of the mushroom Coprinopsis cinerea (Coprinus cinereus).</title>
        <authorList>
            <person name="Stajich J.E."/>
            <person name="Wilke S.K."/>
            <person name="Ahren D."/>
            <person name="Au C.H."/>
            <person name="Birren B.W."/>
            <person name="Borodovsky M."/>
            <person name="Burns C."/>
            <person name="Canback B."/>
            <person name="Casselton L.A."/>
            <person name="Cheng C.K."/>
            <person name="Deng J."/>
            <person name="Dietrich F.S."/>
            <person name="Fargo D.C."/>
            <person name="Farman M.L."/>
            <person name="Gathman A.C."/>
            <person name="Goldberg J."/>
            <person name="Guigo R."/>
            <person name="Hoegger P.J."/>
            <person name="Hooker J.B."/>
            <person name="Huggins A."/>
            <person name="James T.Y."/>
            <person name="Kamada T."/>
            <person name="Kilaru S."/>
            <person name="Kodira C."/>
            <person name="Kues U."/>
            <person name="Kupfer D."/>
            <person name="Kwan H.S."/>
            <person name="Lomsadze A."/>
            <person name="Li W."/>
            <person name="Lilly W.W."/>
            <person name="Ma L.J."/>
            <person name="Mackey A.J."/>
            <person name="Manning G."/>
            <person name="Martin F."/>
            <person name="Muraguchi H."/>
            <person name="Natvig D.O."/>
            <person name="Palmerini H."/>
            <person name="Ramesh M.A."/>
            <person name="Rehmeyer C.J."/>
            <person name="Roe B.A."/>
            <person name="Shenoy N."/>
            <person name="Stanke M."/>
            <person name="Ter-Hovhannisyan V."/>
            <person name="Tunlid A."/>
            <person name="Velagapudi R."/>
            <person name="Vision T.J."/>
            <person name="Zeng Q."/>
            <person name="Zolan M.E."/>
            <person name="Pukkila P.J."/>
        </authorList>
    </citation>
    <scope>NUCLEOTIDE SEQUENCE [LARGE SCALE GENOMIC DNA]</scope>
    <source>
        <strain evidence="10">Okayama-7 / 130 / ATCC MYA-4618 / FGSC 9003</strain>
    </source>
</reference>
<dbReference type="SMR" id="A8NEV6"/>
<dbReference type="PANTHER" id="PTHR31356">
    <property type="entry name" value="THYLAKOID LUMENAL 29 KDA PROTEIN, CHLOROPLASTIC-RELATED"/>
    <property type="match status" value="1"/>
</dbReference>
<keyword evidence="2" id="KW-0349">Heme</keyword>
<dbReference type="PRINTS" id="PR00458">
    <property type="entry name" value="PEROXIDASE"/>
</dbReference>
<evidence type="ECO:0000313" key="9">
    <source>
        <dbReference type="EMBL" id="EAU88828.2"/>
    </source>
</evidence>
<dbReference type="Proteomes" id="UP000001861">
    <property type="component" value="Unassembled WGS sequence"/>
</dbReference>
<dbReference type="GO" id="GO:0020037">
    <property type="term" value="F:heme binding"/>
    <property type="evidence" value="ECO:0007669"/>
    <property type="project" value="UniProtKB-UniRule"/>
</dbReference>
<feature type="chain" id="PRO_5006990896" description="Peroxidase" evidence="7">
    <location>
        <begin position="23"/>
        <end position="588"/>
    </location>
</feature>
<dbReference type="HOGENOM" id="CLU_004824_3_1_1"/>
<dbReference type="OrthoDB" id="5985073at2759"/>
<dbReference type="SUPFAM" id="SSF48113">
    <property type="entry name" value="Heme-dependent peroxidases"/>
    <property type="match status" value="1"/>
</dbReference>
<dbReference type="AlphaFoldDB" id="A8NEV6"/>
<dbReference type="eggNOG" id="KOG4157">
    <property type="taxonomic scope" value="Eukaryota"/>
</dbReference>
<dbReference type="Gene3D" id="1.10.520.10">
    <property type="match status" value="1"/>
</dbReference>
<name>A8NEV6_COPC7</name>
<keyword evidence="4 7" id="KW-0560">Oxidoreductase</keyword>
<dbReference type="RefSeq" id="XP_001833139.2">
    <property type="nucleotide sequence ID" value="XM_001833087.2"/>
</dbReference>
<evidence type="ECO:0000256" key="2">
    <source>
        <dbReference type="ARBA" id="ARBA00022617"/>
    </source>
</evidence>
<evidence type="ECO:0000256" key="6">
    <source>
        <dbReference type="RuleBase" id="RU004241"/>
    </source>
</evidence>
<evidence type="ECO:0000256" key="1">
    <source>
        <dbReference type="ARBA" id="ARBA00022559"/>
    </source>
</evidence>
<dbReference type="EC" id="1.11.1.-" evidence="7"/>
<evidence type="ECO:0000256" key="7">
    <source>
        <dbReference type="RuleBase" id="RU363051"/>
    </source>
</evidence>
<evidence type="ECO:0000256" key="4">
    <source>
        <dbReference type="ARBA" id="ARBA00023002"/>
    </source>
</evidence>
<feature type="signal peptide" evidence="7">
    <location>
        <begin position="1"/>
        <end position="22"/>
    </location>
</feature>
<protein>
    <recommendedName>
        <fullName evidence="7">Peroxidase</fullName>
        <ecNumber evidence="7">1.11.1.-</ecNumber>
    </recommendedName>
</protein>
<dbReference type="InterPro" id="IPR044831">
    <property type="entry name" value="Ccp1-like"/>
</dbReference>
<sequence>MLDQTWLVAIFQVLTLTQTVVGYRWPSPQYDALEGLLYEGRRRDGSNLASIQHPCKNRPGSRASIGAEWLRLAYHDVATHNIETGTGGLDASIAFELDRAENFGNGMHESIEDFETFPSKYISRADVIAIGTILGVASCGGPIIPFRGGRIDALSADVAGVPEPHQDLETHTEIFRRQGFSQEEMIGLVACGHTMGGVRSSDFPDIVPPQDDSERFADFDDTHEFDNDVVVKYIDGTTQNPLVVHANMTLNSDLRIFESDGNATMRRLASPEDFSSTCGTLLEKMLNVVPSNVVLTEEITMLPVKVTDAHLTIENEQLVFKASLRIAQPISAPNKNRLVKIFWCDRYGANKDCENRTGKTAGVASSPRIDDPQVSPLTFRAGFQFVHYDFIVPIDTEESLSKFWFEVDEKDGTKPKRHDNDGEGYVLQQDNVIYVPRLSSISFNREDRTQKTYYITAGVKSGASPSRVYMSAFDSATDAFSTIIDEDVDMALNETLPSAAGYTFYSASIESPGTQLTVDLHAVIDGETYTEDYMQTFFVAGRTPSTKPTNVTIVDIVPPTKDLDSSATANILSLDIIIGLLALSAFIF</sequence>
<dbReference type="OMA" id="NPPLTFW"/>
<dbReference type="GeneID" id="6009633"/>
<accession>A8NEV6</accession>
<keyword evidence="3" id="KW-0479">Metal-binding</keyword>
<keyword evidence="1 7" id="KW-0575">Peroxidase</keyword>
<dbReference type="GO" id="GO:0004601">
    <property type="term" value="F:peroxidase activity"/>
    <property type="evidence" value="ECO:0007669"/>
    <property type="project" value="UniProtKB-KW"/>
</dbReference>